<keyword evidence="3" id="KW-1185">Reference proteome</keyword>
<dbReference type="Proteomes" id="UP000295444">
    <property type="component" value="Unassembled WGS sequence"/>
</dbReference>
<evidence type="ECO:0000313" key="2">
    <source>
        <dbReference type="EMBL" id="TDP98081.1"/>
    </source>
</evidence>
<dbReference type="AlphaFoldDB" id="A0A4R6SDR6"/>
<keyword evidence="1" id="KW-1133">Transmembrane helix</keyword>
<reference evidence="2 3" key="1">
    <citation type="submission" date="2019-03" db="EMBL/GenBank/DDBJ databases">
        <title>Genomic Encyclopedia of Type Strains, Phase IV (KMG-IV): sequencing the most valuable type-strain genomes for metagenomic binning, comparative biology and taxonomic classification.</title>
        <authorList>
            <person name="Goeker M."/>
        </authorList>
    </citation>
    <scope>NUCLEOTIDE SEQUENCE [LARGE SCALE GENOMIC DNA]</scope>
    <source>
        <strain evidence="2 3">DSM 45361</strain>
    </source>
</reference>
<dbReference type="EMBL" id="SNXZ01000003">
    <property type="protein sequence ID" value="TDP98081.1"/>
    <property type="molecule type" value="Genomic_DNA"/>
</dbReference>
<evidence type="ECO:0000256" key="1">
    <source>
        <dbReference type="SAM" id="Phobius"/>
    </source>
</evidence>
<dbReference type="RefSeq" id="WP_133851185.1">
    <property type="nucleotide sequence ID" value="NZ_SNXZ01000003.1"/>
</dbReference>
<comment type="caution">
    <text evidence="2">The sequence shown here is derived from an EMBL/GenBank/DDBJ whole genome shotgun (WGS) entry which is preliminary data.</text>
</comment>
<organism evidence="2 3">
    <name type="scientific">Labedaea rhizosphaerae</name>
    <dbReference type="NCBI Taxonomy" id="598644"/>
    <lineage>
        <taxon>Bacteria</taxon>
        <taxon>Bacillati</taxon>
        <taxon>Actinomycetota</taxon>
        <taxon>Actinomycetes</taxon>
        <taxon>Pseudonocardiales</taxon>
        <taxon>Pseudonocardiaceae</taxon>
        <taxon>Labedaea</taxon>
    </lineage>
</organism>
<evidence type="ECO:0000313" key="3">
    <source>
        <dbReference type="Proteomes" id="UP000295444"/>
    </source>
</evidence>
<keyword evidence="1" id="KW-0812">Transmembrane</keyword>
<protein>
    <submittedName>
        <fullName evidence="2">Uncharacterized protein</fullName>
    </submittedName>
</protein>
<keyword evidence="1" id="KW-0472">Membrane</keyword>
<feature type="transmembrane region" description="Helical" evidence="1">
    <location>
        <begin position="36"/>
        <end position="54"/>
    </location>
</feature>
<proteinExistence type="predicted"/>
<accession>A0A4R6SDR6</accession>
<sequence length="64" mass="6549">MKKNQGVFGLISAASAGASAFSSLRTVKKTGDKLTLANAIASLLVAVTGALLAVRSMREKGLEK</sequence>
<name>A0A4R6SDR6_LABRH</name>
<gene>
    <name evidence="2" type="ORF">EV186_1031061</name>
</gene>